<evidence type="ECO:0000256" key="3">
    <source>
        <dbReference type="ARBA" id="ARBA00022692"/>
    </source>
</evidence>
<evidence type="ECO:0000256" key="5">
    <source>
        <dbReference type="ARBA" id="ARBA00023136"/>
    </source>
</evidence>
<feature type="transmembrane region" description="Helical" evidence="7">
    <location>
        <begin position="284"/>
        <end position="302"/>
    </location>
</feature>
<accession>A0ABW0HXX3</accession>
<dbReference type="EMBL" id="JBHSMI010000029">
    <property type="protein sequence ID" value="MFC5405198.1"/>
    <property type="molecule type" value="Genomic_DNA"/>
</dbReference>
<keyword evidence="3 7" id="KW-0812">Transmembrane</keyword>
<evidence type="ECO:0000256" key="2">
    <source>
        <dbReference type="ARBA" id="ARBA00009773"/>
    </source>
</evidence>
<evidence type="ECO:0000313" key="8">
    <source>
        <dbReference type="EMBL" id="MFC5405198.1"/>
    </source>
</evidence>
<dbReference type="Pfam" id="PF01594">
    <property type="entry name" value="AI-2E_transport"/>
    <property type="match status" value="1"/>
</dbReference>
<evidence type="ECO:0000313" key="9">
    <source>
        <dbReference type="Proteomes" id="UP001596113"/>
    </source>
</evidence>
<dbReference type="Proteomes" id="UP001596113">
    <property type="component" value="Unassembled WGS sequence"/>
</dbReference>
<comment type="caution">
    <text evidence="8">The sequence shown here is derived from an EMBL/GenBank/DDBJ whole genome shotgun (WGS) entry which is preliminary data.</text>
</comment>
<protein>
    <submittedName>
        <fullName evidence="8">AI-2E family transporter</fullName>
    </submittedName>
</protein>
<evidence type="ECO:0000256" key="1">
    <source>
        <dbReference type="ARBA" id="ARBA00004141"/>
    </source>
</evidence>
<reference evidence="9" key="1">
    <citation type="journal article" date="2019" name="Int. J. Syst. Evol. Microbiol.">
        <title>The Global Catalogue of Microorganisms (GCM) 10K type strain sequencing project: providing services to taxonomists for standard genome sequencing and annotation.</title>
        <authorList>
            <consortium name="The Broad Institute Genomics Platform"/>
            <consortium name="The Broad Institute Genome Sequencing Center for Infectious Disease"/>
            <person name="Wu L."/>
            <person name="Ma J."/>
        </authorList>
    </citation>
    <scope>NUCLEOTIDE SEQUENCE [LARGE SCALE GENOMIC DNA]</scope>
    <source>
        <strain evidence="9">CGMCC 1.18575</strain>
    </source>
</reference>
<sequence length="389" mass="43708">MVGQMLPLYKKYWRTAFDIFVIALTVWLTMYVFSYLYNLAKPVFFSFVIFWCIEPFAKRMNRIGLPKSIASAISILVFVVVILAIFFGLGFVFTQQINQLIRDLPMYQSLLQHQIEVISANLSKHSESLPPDIAEKLTGATEYITDQGAKWARQFLGWLVGAVSSFSTFVLNISIAIVLAYFLSLEIDSWKKLSRERAPKTLQIAFDFLRNNVFKGISAYLKAQGKLISITFLVIFISLLALRVNNALSIALLAGIFDVLPLLGVNTLFIPWIIYLFVTGDTTLAIWLTALLLVVTLTRQFLEPRITGQTVGVSAFTMLAFMMISLSLFGVSGLILAPILMILLKALYDQGYFHQWIRLPKDEFVVSPFSPARADPTGDDSVPADANRP</sequence>
<feature type="transmembrane region" description="Helical" evidence="7">
    <location>
        <begin position="227"/>
        <end position="244"/>
    </location>
</feature>
<name>A0ABW0HXX3_9BACL</name>
<evidence type="ECO:0000256" key="7">
    <source>
        <dbReference type="SAM" id="Phobius"/>
    </source>
</evidence>
<feature type="transmembrane region" description="Helical" evidence="7">
    <location>
        <begin position="250"/>
        <end position="277"/>
    </location>
</feature>
<keyword evidence="9" id="KW-1185">Reference proteome</keyword>
<comment type="similarity">
    <text evidence="2">Belongs to the autoinducer-2 exporter (AI-2E) (TC 2.A.86) family.</text>
</comment>
<feature type="region of interest" description="Disordered" evidence="6">
    <location>
        <begin position="370"/>
        <end position="389"/>
    </location>
</feature>
<gene>
    <name evidence="8" type="ORF">ACFPOF_20860</name>
</gene>
<feature type="transmembrane region" description="Helical" evidence="7">
    <location>
        <begin position="314"/>
        <end position="344"/>
    </location>
</feature>
<evidence type="ECO:0000256" key="4">
    <source>
        <dbReference type="ARBA" id="ARBA00022989"/>
    </source>
</evidence>
<feature type="transmembrane region" description="Helical" evidence="7">
    <location>
        <begin position="155"/>
        <end position="183"/>
    </location>
</feature>
<dbReference type="RefSeq" id="WP_378136238.1">
    <property type="nucleotide sequence ID" value="NZ_JBHSMI010000029.1"/>
</dbReference>
<dbReference type="InterPro" id="IPR002549">
    <property type="entry name" value="AI-2E-like"/>
</dbReference>
<proteinExistence type="inferred from homology"/>
<keyword evidence="5 7" id="KW-0472">Membrane</keyword>
<organism evidence="8 9">
    <name type="scientific">Cohnella soli</name>
    <dbReference type="NCBI Taxonomy" id="425005"/>
    <lineage>
        <taxon>Bacteria</taxon>
        <taxon>Bacillati</taxon>
        <taxon>Bacillota</taxon>
        <taxon>Bacilli</taxon>
        <taxon>Bacillales</taxon>
        <taxon>Paenibacillaceae</taxon>
        <taxon>Cohnella</taxon>
    </lineage>
</organism>
<feature type="transmembrane region" description="Helical" evidence="7">
    <location>
        <begin position="69"/>
        <end position="93"/>
    </location>
</feature>
<feature type="transmembrane region" description="Helical" evidence="7">
    <location>
        <begin position="12"/>
        <end position="33"/>
    </location>
</feature>
<evidence type="ECO:0000256" key="6">
    <source>
        <dbReference type="SAM" id="MobiDB-lite"/>
    </source>
</evidence>
<dbReference type="PANTHER" id="PTHR21716">
    <property type="entry name" value="TRANSMEMBRANE PROTEIN"/>
    <property type="match status" value="1"/>
</dbReference>
<keyword evidence="4 7" id="KW-1133">Transmembrane helix</keyword>
<dbReference type="PANTHER" id="PTHR21716:SF68">
    <property type="entry name" value="TRANSPORT PROTEIN YTVI-RELATED"/>
    <property type="match status" value="1"/>
</dbReference>
<comment type="subcellular location">
    <subcellularLocation>
        <location evidence="1">Membrane</location>
        <topology evidence="1">Multi-pass membrane protein</topology>
    </subcellularLocation>
</comment>